<reference evidence="1 2" key="1">
    <citation type="journal article" date="2018" name="New Phytol.">
        <title>Phylogenomics of Endogonaceae and evolution of mycorrhizas within Mucoromycota.</title>
        <authorList>
            <person name="Chang Y."/>
            <person name="Desiro A."/>
            <person name="Na H."/>
            <person name="Sandor L."/>
            <person name="Lipzen A."/>
            <person name="Clum A."/>
            <person name="Barry K."/>
            <person name="Grigoriev I.V."/>
            <person name="Martin F.M."/>
            <person name="Stajich J.E."/>
            <person name="Smith M.E."/>
            <person name="Bonito G."/>
            <person name="Spatafora J.W."/>
        </authorList>
    </citation>
    <scope>NUCLEOTIDE SEQUENCE [LARGE SCALE GENOMIC DNA]</scope>
    <source>
        <strain evidence="1 2">GMNB39</strain>
    </source>
</reference>
<evidence type="ECO:0000313" key="2">
    <source>
        <dbReference type="Proteomes" id="UP000268093"/>
    </source>
</evidence>
<dbReference type="AlphaFoldDB" id="A0A433C9J2"/>
<accession>A0A433C9J2</accession>
<sequence>MYTHFMYSFDGRNHFARYNTAYSIFRCSTSDLSTTSFGRKSTPLTPGYDYKLEEDGQIVKYYSLGPYDKEGVLYGLSCFVPLDSKDHKVPCSKHIGQPCFFVPPNSQFPPGLGVVYTNTMNLPYPSEGEAMRQKAWHFTIFPTTAMTVTEFTSAIQLLNWQQCDFVMKGAAMPNMLAKKDDDLDDLDDFQMVEVYKLIATWYEQAERTMDRLLAYDIHTWIATDKPSLQDLLQDKTRARYVFSALSRMDAPGITAQNYQGDILGELMYKFGWKENCSEYELYLFCNTNDIIIAQKLRSIEYYFPFFPVKARRSAHR</sequence>
<keyword evidence="2" id="KW-1185">Reference proteome</keyword>
<gene>
    <name evidence="1" type="ORF">BC936DRAFT_138513</name>
</gene>
<evidence type="ECO:0000313" key="1">
    <source>
        <dbReference type="EMBL" id="RUP35173.1"/>
    </source>
</evidence>
<dbReference type="EMBL" id="RBNI01013268">
    <property type="protein sequence ID" value="RUP35173.1"/>
    <property type="molecule type" value="Genomic_DNA"/>
</dbReference>
<name>A0A433C9J2_9FUNG</name>
<dbReference type="Proteomes" id="UP000268093">
    <property type="component" value="Unassembled WGS sequence"/>
</dbReference>
<protein>
    <submittedName>
        <fullName evidence="1">Uncharacterized protein</fullName>
    </submittedName>
</protein>
<comment type="caution">
    <text evidence="1">The sequence shown here is derived from an EMBL/GenBank/DDBJ whole genome shotgun (WGS) entry which is preliminary data.</text>
</comment>
<organism evidence="1 2">
    <name type="scientific">Jimgerdemannia flammicorona</name>
    <dbReference type="NCBI Taxonomy" id="994334"/>
    <lineage>
        <taxon>Eukaryota</taxon>
        <taxon>Fungi</taxon>
        <taxon>Fungi incertae sedis</taxon>
        <taxon>Mucoromycota</taxon>
        <taxon>Mucoromycotina</taxon>
        <taxon>Endogonomycetes</taxon>
        <taxon>Endogonales</taxon>
        <taxon>Endogonaceae</taxon>
        <taxon>Jimgerdemannia</taxon>
    </lineage>
</organism>
<dbReference type="OrthoDB" id="2303598at2759"/>
<proteinExistence type="predicted"/>